<dbReference type="InterPro" id="IPR027417">
    <property type="entry name" value="P-loop_NTPase"/>
</dbReference>
<comment type="caution">
    <text evidence="2">The sequence shown here is derived from an EMBL/GenBank/DDBJ whole genome shotgun (WGS) entry which is preliminary data.</text>
</comment>
<feature type="domain" description="Tr-type G" evidence="1">
    <location>
        <begin position="76"/>
        <end position="187"/>
    </location>
</feature>
<dbReference type="EMBL" id="JBDGHN010000002">
    <property type="protein sequence ID" value="MEN2751255.1"/>
    <property type="molecule type" value="Genomic_DNA"/>
</dbReference>
<evidence type="ECO:0000313" key="3">
    <source>
        <dbReference type="Proteomes" id="UP001461960"/>
    </source>
</evidence>
<dbReference type="SUPFAM" id="SSF52540">
    <property type="entry name" value="P-loop containing nucleoside triphosphate hydrolases"/>
    <property type="match status" value="1"/>
</dbReference>
<name>A0ABU9XB58_9GAMM</name>
<dbReference type="Proteomes" id="UP001461960">
    <property type="component" value="Unassembled WGS sequence"/>
</dbReference>
<dbReference type="Pfam" id="PF00009">
    <property type="entry name" value="GTP_EFTU"/>
    <property type="match status" value="1"/>
</dbReference>
<accession>A0ABU9XB58</accession>
<proteinExistence type="predicted"/>
<evidence type="ECO:0000313" key="2">
    <source>
        <dbReference type="EMBL" id="MEN2751255.1"/>
    </source>
</evidence>
<dbReference type="RefSeq" id="WP_299219764.1">
    <property type="nucleotide sequence ID" value="NZ_JBDGHN010000002.1"/>
</dbReference>
<dbReference type="InterPro" id="IPR000795">
    <property type="entry name" value="T_Tr_GTP-bd_dom"/>
</dbReference>
<organism evidence="2 3">
    <name type="scientific">Psychrobacter saeujeotis</name>
    <dbReference type="NCBI Taxonomy" id="3143436"/>
    <lineage>
        <taxon>Bacteria</taxon>
        <taxon>Pseudomonadati</taxon>
        <taxon>Pseudomonadota</taxon>
        <taxon>Gammaproteobacteria</taxon>
        <taxon>Moraxellales</taxon>
        <taxon>Moraxellaceae</taxon>
        <taxon>Psychrobacter</taxon>
    </lineage>
</organism>
<keyword evidence="3" id="KW-1185">Reference proteome</keyword>
<dbReference type="CDD" id="cd00882">
    <property type="entry name" value="Ras_like_GTPase"/>
    <property type="match status" value="1"/>
</dbReference>
<dbReference type="Gene3D" id="3.40.50.300">
    <property type="entry name" value="P-loop containing nucleotide triphosphate hydrolases"/>
    <property type="match status" value="1"/>
</dbReference>
<gene>
    <name evidence="2" type="ORF">AAIR29_06365</name>
</gene>
<reference evidence="2 3" key="1">
    <citation type="submission" date="2024-05" db="EMBL/GenBank/DDBJ databases">
        <authorList>
            <person name="Kim H.-Y."/>
            <person name="Kim E."/>
            <person name="Cai Y."/>
            <person name="Yang S.-M."/>
            <person name="Lee W."/>
        </authorList>
    </citation>
    <scope>NUCLEOTIDE SEQUENCE [LARGE SCALE GENOMIC DNA]</scope>
    <source>
        <strain evidence="2 3">FBL11</strain>
    </source>
</reference>
<evidence type="ECO:0000259" key="1">
    <source>
        <dbReference type="Pfam" id="PF00009"/>
    </source>
</evidence>
<protein>
    <submittedName>
        <fullName evidence="2">GTP-binding protein</fullName>
    </submittedName>
</protein>
<sequence>MINTLNALFGGKIAKVGEGVDPETMQVGHYELNDSLRIWDSPGLGDGVASDKSHAKRITDNLCQTYTHDNGQWGFIDLVLVILDGSSRDMGTSYRLLEQVILKNIQPKRVIVAINKADMAMSGRSWNRTTNKPEKKLLHFLKDKAASTQNRLYEATSLKIKKPVYYSADKGYNLNALMDTIIAHIPNGKRRLKLVS</sequence>